<reference evidence="1 2" key="1">
    <citation type="submission" date="2020-03" db="EMBL/GenBank/DDBJ databases">
        <title>Genomic Encyclopedia of Type Strains, Phase IV (KMG-IV): sequencing the most valuable type-strain genomes for metagenomic binning, comparative biology and taxonomic classification.</title>
        <authorList>
            <person name="Goeker M."/>
        </authorList>
    </citation>
    <scope>NUCLEOTIDE SEQUENCE [LARGE SCALE GENOMIC DNA]</scope>
    <source>
        <strain evidence="1 2">DSM 16846</strain>
    </source>
</reference>
<keyword evidence="2" id="KW-1185">Reference proteome</keyword>
<evidence type="ECO:0000313" key="2">
    <source>
        <dbReference type="Proteomes" id="UP000558192"/>
    </source>
</evidence>
<accession>A0A7X5Y3P5</accession>
<protein>
    <submittedName>
        <fullName evidence="1">Uncharacterized protein</fullName>
    </submittedName>
</protein>
<gene>
    <name evidence="1" type="ORF">GGQ97_000384</name>
</gene>
<dbReference type="EMBL" id="JAATJC010000001">
    <property type="protein sequence ID" value="NJC04591.1"/>
    <property type="molecule type" value="Genomic_DNA"/>
</dbReference>
<sequence length="39" mass="4253">MLDSQVKDGIAEALAGLPYDWTLIPDEEGRNYLLTSSAV</sequence>
<organism evidence="1 2">
    <name type="scientific">Sphingomonas kaistensis</name>
    <dbReference type="NCBI Taxonomy" id="298708"/>
    <lineage>
        <taxon>Bacteria</taxon>
        <taxon>Pseudomonadati</taxon>
        <taxon>Pseudomonadota</taxon>
        <taxon>Alphaproteobacteria</taxon>
        <taxon>Sphingomonadales</taxon>
        <taxon>Sphingomonadaceae</taxon>
        <taxon>Sphingomonas</taxon>
    </lineage>
</organism>
<dbReference type="AlphaFoldDB" id="A0A7X5Y3P5"/>
<proteinExistence type="predicted"/>
<comment type="caution">
    <text evidence="1">The sequence shown here is derived from an EMBL/GenBank/DDBJ whole genome shotgun (WGS) entry which is preliminary data.</text>
</comment>
<evidence type="ECO:0000313" key="1">
    <source>
        <dbReference type="EMBL" id="NJC04591.1"/>
    </source>
</evidence>
<dbReference type="Proteomes" id="UP000558192">
    <property type="component" value="Unassembled WGS sequence"/>
</dbReference>
<name>A0A7X5Y3P5_9SPHN</name>